<comment type="caution">
    <text evidence="1">The sequence shown here is derived from an EMBL/GenBank/DDBJ whole genome shotgun (WGS) entry which is preliminary data.</text>
</comment>
<dbReference type="AlphaFoldDB" id="A0A9W9CUG4"/>
<evidence type="ECO:0000313" key="1">
    <source>
        <dbReference type="EMBL" id="KAJ4388938.1"/>
    </source>
</evidence>
<dbReference type="Proteomes" id="UP001140453">
    <property type="component" value="Unassembled WGS sequence"/>
</dbReference>
<name>A0A9W9CUG4_9PEZI</name>
<gene>
    <name evidence="1" type="ORF">N0V93_006400</name>
</gene>
<reference evidence="1" key="1">
    <citation type="submission" date="2022-10" db="EMBL/GenBank/DDBJ databases">
        <title>Tapping the CABI collections for fungal endophytes: first genome assemblies for Collariella, Neodidymelliopsis, Ascochyta clinopodiicola, Didymella pomorum, Didymosphaeria variabile, Neocosmospora piperis and Neocucurbitaria cava.</title>
        <authorList>
            <person name="Hill R."/>
        </authorList>
    </citation>
    <scope>NUCLEOTIDE SEQUENCE</scope>
    <source>
        <strain evidence="1">IMI 355082</strain>
    </source>
</reference>
<evidence type="ECO:0000313" key="2">
    <source>
        <dbReference type="Proteomes" id="UP001140453"/>
    </source>
</evidence>
<organism evidence="1 2">
    <name type="scientific">Gnomoniopsis smithogilvyi</name>
    <dbReference type="NCBI Taxonomy" id="1191159"/>
    <lineage>
        <taxon>Eukaryota</taxon>
        <taxon>Fungi</taxon>
        <taxon>Dikarya</taxon>
        <taxon>Ascomycota</taxon>
        <taxon>Pezizomycotina</taxon>
        <taxon>Sordariomycetes</taxon>
        <taxon>Sordariomycetidae</taxon>
        <taxon>Diaporthales</taxon>
        <taxon>Gnomoniaceae</taxon>
        <taxon>Gnomoniopsis</taxon>
    </lineage>
</organism>
<protein>
    <submittedName>
        <fullName evidence="1">Uncharacterized protein</fullName>
    </submittedName>
</protein>
<sequence length="77" mass="8825">MLAEIRTKVQAEAGLWKLTVETAKRSKGLALERAKALRVEKYDKALWTAKGAFNRSVFVFRCWPEPVPFLDGDLRMD</sequence>
<keyword evidence="2" id="KW-1185">Reference proteome</keyword>
<proteinExistence type="predicted"/>
<dbReference type="EMBL" id="JAPEVB010000004">
    <property type="protein sequence ID" value="KAJ4388938.1"/>
    <property type="molecule type" value="Genomic_DNA"/>
</dbReference>
<accession>A0A9W9CUG4</accession>